<evidence type="ECO:0000313" key="1">
    <source>
        <dbReference type="EMBL" id="KAL2317105.1"/>
    </source>
</evidence>
<comment type="caution">
    <text evidence="1">The sequence shown here is derived from an EMBL/GenBank/DDBJ whole genome shotgun (WGS) entry which is preliminary data.</text>
</comment>
<sequence length="87" mass="9701">MDSTHIYGRRATYDEAGQYGHVADVEQLASRSQNLMLLQGSSRSKTMQTQTPPVFIIDTVEINDEFSDECGFCTKPSSSHDDIIQIS</sequence>
<protein>
    <submittedName>
        <fullName evidence="1">Uncharacterized protein</fullName>
    </submittedName>
</protein>
<name>A0ABD1L206_9FABA</name>
<reference evidence="1 2" key="1">
    <citation type="submission" date="2024-08" db="EMBL/GenBank/DDBJ databases">
        <title>Insights into the chromosomal genome structure of Flemingia macrophylla.</title>
        <authorList>
            <person name="Ding Y."/>
            <person name="Zhao Y."/>
            <person name="Bi W."/>
            <person name="Wu M."/>
            <person name="Zhao G."/>
            <person name="Gong Y."/>
            <person name="Li W."/>
            <person name="Zhang P."/>
        </authorList>
    </citation>
    <scope>NUCLEOTIDE SEQUENCE [LARGE SCALE GENOMIC DNA]</scope>
    <source>
        <strain evidence="1">DYQJB</strain>
        <tissue evidence="1">Leaf</tissue>
    </source>
</reference>
<organism evidence="1 2">
    <name type="scientific">Flemingia macrophylla</name>
    <dbReference type="NCBI Taxonomy" id="520843"/>
    <lineage>
        <taxon>Eukaryota</taxon>
        <taxon>Viridiplantae</taxon>
        <taxon>Streptophyta</taxon>
        <taxon>Embryophyta</taxon>
        <taxon>Tracheophyta</taxon>
        <taxon>Spermatophyta</taxon>
        <taxon>Magnoliopsida</taxon>
        <taxon>eudicotyledons</taxon>
        <taxon>Gunneridae</taxon>
        <taxon>Pentapetalae</taxon>
        <taxon>rosids</taxon>
        <taxon>fabids</taxon>
        <taxon>Fabales</taxon>
        <taxon>Fabaceae</taxon>
        <taxon>Papilionoideae</taxon>
        <taxon>50 kb inversion clade</taxon>
        <taxon>NPAAA clade</taxon>
        <taxon>indigoferoid/millettioid clade</taxon>
        <taxon>Phaseoleae</taxon>
        <taxon>Flemingia</taxon>
    </lineage>
</organism>
<accession>A0ABD1L206</accession>
<proteinExistence type="predicted"/>
<evidence type="ECO:0000313" key="2">
    <source>
        <dbReference type="Proteomes" id="UP001603857"/>
    </source>
</evidence>
<keyword evidence="2" id="KW-1185">Reference proteome</keyword>
<dbReference type="EMBL" id="JBGMDY010000011">
    <property type="protein sequence ID" value="KAL2317105.1"/>
    <property type="molecule type" value="Genomic_DNA"/>
</dbReference>
<dbReference type="AlphaFoldDB" id="A0ABD1L206"/>
<gene>
    <name evidence="1" type="ORF">Fmac_030981</name>
</gene>
<dbReference type="Proteomes" id="UP001603857">
    <property type="component" value="Unassembled WGS sequence"/>
</dbReference>